<evidence type="ECO:0000256" key="8">
    <source>
        <dbReference type="SAM" id="Phobius"/>
    </source>
</evidence>
<proteinExistence type="inferred from homology"/>
<evidence type="ECO:0000313" key="10">
    <source>
        <dbReference type="Proteomes" id="UP001501578"/>
    </source>
</evidence>
<dbReference type="EMBL" id="BAAAHQ010000051">
    <property type="protein sequence ID" value="GAA0951732.1"/>
    <property type="molecule type" value="Genomic_DNA"/>
</dbReference>
<gene>
    <name evidence="9" type="ORF">GCM10009560_72790</name>
</gene>
<feature type="transmembrane region" description="Helical" evidence="8">
    <location>
        <begin position="256"/>
        <end position="273"/>
    </location>
</feature>
<evidence type="ECO:0000256" key="4">
    <source>
        <dbReference type="ARBA" id="ARBA00022475"/>
    </source>
</evidence>
<dbReference type="Pfam" id="PF01594">
    <property type="entry name" value="AI-2E_transport"/>
    <property type="match status" value="1"/>
</dbReference>
<keyword evidence="10" id="KW-1185">Reference proteome</keyword>
<feature type="transmembrane region" description="Helical" evidence="8">
    <location>
        <begin position="195"/>
        <end position="217"/>
    </location>
</feature>
<evidence type="ECO:0000256" key="2">
    <source>
        <dbReference type="ARBA" id="ARBA00009773"/>
    </source>
</evidence>
<dbReference type="RefSeq" id="WP_343954864.1">
    <property type="nucleotide sequence ID" value="NZ_BAAAHQ010000051.1"/>
</dbReference>
<keyword evidence="6 8" id="KW-1133">Transmembrane helix</keyword>
<name>A0ABN1R4E7_9ACTN</name>
<evidence type="ECO:0000256" key="3">
    <source>
        <dbReference type="ARBA" id="ARBA00022448"/>
    </source>
</evidence>
<keyword evidence="3" id="KW-0813">Transport</keyword>
<evidence type="ECO:0000256" key="5">
    <source>
        <dbReference type="ARBA" id="ARBA00022692"/>
    </source>
</evidence>
<comment type="similarity">
    <text evidence="2">Belongs to the autoinducer-2 exporter (AI-2E) (TC 2.A.86) family.</text>
</comment>
<comment type="subcellular location">
    <subcellularLocation>
        <location evidence="1">Cell membrane</location>
        <topology evidence="1">Multi-pass membrane protein</topology>
    </subcellularLocation>
</comment>
<evidence type="ECO:0000256" key="7">
    <source>
        <dbReference type="ARBA" id="ARBA00023136"/>
    </source>
</evidence>
<dbReference type="InterPro" id="IPR002549">
    <property type="entry name" value="AI-2E-like"/>
</dbReference>
<evidence type="ECO:0000256" key="6">
    <source>
        <dbReference type="ARBA" id="ARBA00022989"/>
    </source>
</evidence>
<sequence length="336" mass="34895">MNPWRIVGWIALAAVLLYCVWVVRTVALSVVIALFITALMLPPARWLTSRGLGRGLSTTLVCLGGLVVGGLFFWLLIPATVRGFGQLQASFGKALSDLHGLAGSLGLNDVRLAQLTQEVEKYLAAQGQVIAGGAIAGVRTAGEILIGAVLAVILAIYFVHGGDRLFAWLTDLLPLRFRQRVRDSGDVVFDVVGRYIRGVATVGLFDGFFIGVALWVLGVPIALPLAVLTFAGAFLPVVGAFVAGMLAAVVAFVAKGWLVALIVIGVTIVVQQVEGHVLAPQIYGRALELPGAVIILAIAAGSVIAGITGAFLAAPVASVLVALARNRTRAAAPGAP</sequence>
<keyword evidence="4" id="KW-1003">Cell membrane</keyword>
<evidence type="ECO:0000313" key="9">
    <source>
        <dbReference type="EMBL" id="GAA0951732.1"/>
    </source>
</evidence>
<feature type="transmembrane region" description="Helical" evidence="8">
    <location>
        <begin position="223"/>
        <end position="249"/>
    </location>
</feature>
<evidence type="ECO:0000256" key="1">
    <source>
        <dbReference type="ARBA" id="ARBA00004651"/>
    </source>
</evidence>
<feature type="transmembrane region" description="Helical" evidence="8">
    <location>
        <begin position="293"/>
        <end position="323"/>
    </location>
</feature>
<reference evidence="10" key="1">
    <citation type="journal article" date="2019" name="Int. J. Syst. Evol. Microbiol.">
        <title>The Global Catalogue of Microorganisms (GCM) 10K type strain sequencing project: providing services to taxonomists for standard genome sequencing and annotation.</title>
        <authorList>
            <consortium name="The Broad Institute Genomics Platform"/>
            <consortium name="The Broad Institute Genome Sequencing Center for Infectious Disease"/>
            <person name="Wu L."/>
            <person name="Ma J."/>
        </authorList>
    </citation>
    <scope>NUCLEOTIDE SEQUENCE [LARGE SCALE GENOMIC DNA]</scope>
    <source>
        <strain evidence="10">JCM 11136</strain>
    </source>
</reference>
<protein>
    <submittedName>
        <fullName evidence="9">AI-2E family transporter</fullName>
    </submittedName>
</protein>
<dbReference type="PANTHER" id="PTHR21716:SF53">
    <property type="entry name" value="PERMEASE PERM-RELATED"/>
    <property type="match status" value="1"/>
</dbReference>
<keyword evidence="5 8" id="KW-0812">Transmembrane</keyword>
<dbReference type="Proteomes" id="UP001501578">
    <property type="component" value="Unassembled WGS sequence"/>
</dbReference>
<feature type="transmembrane region" description="Helical" evidence="8">
    <location>
        <begin position="6"/>
        <end position="36"/>
    </location>
</feature>
<comment type="caution">
    <text evidence="9">The sequence shown here is derived from an EMBL/GenBank/DDBJ whole genome shotgun (WGS) entry which is preliminary data.</text>
</comment>
<feature type="transmembrane region" description="Helical" evidence="8">
    <location>
        <begin position="144"/>
        <end position="174"/>
    </location>
</feature>
<accession>A0ABN1R4E7</accession>
<organism evidence="9 10">
    <name type="scientific">Nonomuraea longicatena</name>
    <dbReference type="NCBI Taxonomy" id="83682"/>
    <lineage>
        <taxon>Bacteria</taxon>
        <taxon>Bacillati</taxon>
        <taxon>Actinomycetota</taxon>
        <taxon>Actinomycetes</taxon>
        <taxon>Streptosporangiales</taxon>
        <taxon>Streptosporangiaceae</taxon>
        <taxon>Nonomuraea</taxon>
    </lineage>
</organism>
<feature type="transmembrane region" description="Helical" evidence="8">
    <location>
        <begin position="56"/>
        <end position="77"/>
    </location>
</feature>
<keyword evidence="7 8" id="KW-0472">Membrane</keyword>
<dbReference type="PANTHER" id="PTHR21716">
    <property type="entry name" value="TRANSMEMBRANE PROTEIN"/>
    <property type="match status" value="1"/>
</dbReference>